<proteinExistence type="predicted"/>
<reference evidence="1 2" key="1">
    <citation type="submission" date="2018-09" db="EMBL/GenBank/DDBJ databases">
        <authorList>
            <person name="Zhu H."/>
        </authorList>
    </citation>
    <scope>NUCLEOTIDE SEQUENCE [LARGE SCALE GENOMIC DNA]</scope>
    <source>
        <strain evidence="1 2">K2R01-6</strain>
    </source>
</reference>
<keyword evidence="2" id="KW-1185">Reference proteome</keyword>
<dbReference type="Proteomes" id="UP000286100">
    <property type="component" value="Unassembled WGS sequence"/>
</dbReference>
<evidence type="ECO:0000313" key="2">
    <source>
        <dbReference type="Proteomes" id="UP000286100"/>
    </source>
</evidence>
<dbReference type="RefSeq" id="WP_119759780.1">
    <property type="nucleotide sequence ID" value="NZ_QYUM01000002.1"/>
</dbReference>
<accession>A0A418WQI2</accession>
<dbReference type="InterPro" id="IPR046723">
    <property type="entry name" value="DUF6615"/>
</dbReference>
<comment type="caution">
    <text evidence="1">The sequence shown here is derived from an EMBL/GenBank/DDBJ whole genome shotgun (WGS) entry which is preliminary data.</text>
</comment>
<organism evidence="1 2">
    <name type="scientific">Sphingomonas cavernae</name>
    <dbReference type="NCBI Taxonomy" id="2320861"/>
    <lineage>
        <taxon>Bacteria</taxon>
        <taxon>Pseudomonadati</taxon>
        <taxon>Pseudomonadota</taxon>
        <taxon>Alphaproteobacteria</taxon>
        <taxon>Sphingomonadales</taxon>
        <taxon>Sphingomonadaceae</taxon>
        <taxon>Sphingomonas</taxon>
    </lineage>
</organism>
<sequence>MLERERALRNGRFCEETFTDLLAASMMPFVGRHVQIAYPDEPITGGDIDFHFLNARSAKEWIIRVQAKRLNQEQVGTRNNKFQNRMYAELLHKVKKTGKYQFRTLIADPEIVPLYAFYNHASVVRKARQESIQPEIAGVNLAFAQRIAPSLKELVAGLAGRPKRVPHNKRMMHLKAWFFGLDALFCSHGSNDPVPTPEAVAENLRAKWLSLGGVEDHPVVRKLSLDISAQTVDVLEFVRQPLQLVQGLARPVVRFVSGIEQEATVRSPQVSRLSGEHSVGLPTHCETERRLAADPGFKFDGGGGNCPVWRFSIVDGFDAIFYARGTHWEFQVAPAGEHMPTQNPLFELKSYYGPWPEAANMPMTSAMKYLELAVGVFRSTGAGMR</sequence>
<dbReference type="AlphaFoldDB" id="A0A418WQI2"/>
<name>A0A418WQI2_9SPHN</name>
<protein>
    <submittedName>
        <fullName evidence="1">Uncharacterized protein</fullName>
    </submittedName>
</protein>
<gene>
    <name evidence="1" type="ORF">D3876_04060</name>
</gene>
<evidence type="ECO:0000313" key="1">
    <source>
        <dbReference type="EMBL" id="RJF93503.1"/>
    </source>
</evidence>
<dbReference type="Pfam" id="PF20320">
    <property type="entry name" value="DUF6615"/>
    <property type="match status" value="1"/>
</dbReference>
<dbReference type="EMBL" id="QYUM01000002">
    <property type="protein sequence ID" value="RJF93503.1"/>
    <property type="molecule type" value="Genomic_DNA"/>
</dbReference>